<protein>
    <submittedName>
        <fullName evidence="3">cAMP-dependent protein kinase catalytic subunit</fullName>
    </submittedName>
</protein>
<keyword evidence="3" id="KW-0418">Kinase</keyword>
<comment type="caution">
    <text evidence="3">The sequence shown here is derived from an EMBL/GenBank/DDBJ whole genome shotgun (WGS) entry which is preliminary data.</text>
</comment>
<dbReference type="InterPro" id="IPR011009">
    <property type="entry name" value="Kinase-like_dom_sf"/>
</dbReference>
<dbReference type="SUPFAM" id="SSF56112">
    <property type="entry name" value="Protein kinase-like (PK-like)"/>
    <property type="match status" value="1"/>
</dbReference>
<evidence type="ECO:0000259" key="2">
    <source>
        <dbReference type="PROSITE" id="PS50011"/>
    </source>
</evidence>
<dbReference type="Gene3D" id="1.10.510.10">
    <property type="entry name" value="Transferase(Phosphotransferase) domain 1"/>
    <property type="match status" value="1"/>
</dbReference>
<dbReference type="PANTHER" id="PTHR11102:SF160">
    <property type="entry name" value="ERAD-ASSOCIATED E3 UBIQUITIN-PROTEIN LIGASE COMPONENT HRD3"/>
    <property type="match status" value="1"/>
</dbReference>
<dbReference type="CDD" id="cd00180">
    <property type="entry name" value="PKc"/>
    <property type="match status" value="1"/>
</dbReference>
<evidence type="ECO:0000256" key="1">
    <source>
        <dbReference type="ARBA" id="ARBA00038101"/>
    </source>
</evidence>
<gene>
    <name evidence="3" type="ORF">M9Y10_017924</name>
</gene>
<dbReference type="Pfam" id="PF08238">
    <property type="entry name" value="Sel1"/>
    <property type="match status" value="20"/>
</dbReference>
<dbReference type="EMBL" id="JAPFFF010000023">
    <property type="protein sequence ID" value="KAK8852930.1"/>
    <property type="molecule type" value="Genomic_DNA"/>
</dbReference>
<dbReference type="GO" id="GO:0016301">
    <property type="term" value="F:kinase activity"/>
    <property type="evidence" value="ECO:0007669"/>
    <property type="project" value="UniProtKB-KW"/>
</dbReference>
<dbReference type="InterPro" id="IPR050767">
    <property type="entry name" value="Sel1_AlgK"/>
</dbReference>
<evidence type="ECO:0000313" key="3">
    <source>
        <dbReference type="EMBL" id="KAK8852930.1"/>
    </source>
</evidence>
<dbReference type="Proteomes" id="UP001470230">
    <property type="component" value="Unassembled WGS sequence"/>
</dbReference>
<dbReference type="PROSITE" id="PS00108">
    <property type="entry name" value="PROTEIN_KINASE_ST"/>
    <property type="match status" value="1"/>
</dbReference>
<dbReference type="PANTHER" id="PTHR11102">
    <property type="entry name" value="SEL-1-LIKE PROTEIN"/>
    <property type="match status" value="1"/>
</dbReference>
<name>A0ABR2HUW7_9EUKA</name>
<dbReference type="Pfam" id="PF00069">
    <property type="entry name" value="Pkinase"/>
    <property type="match status" value="1"/>
</dbReference>
<keyword evidence="3" id="KW-0808">Transferase</keyword>
<dbReference type="SMART" id="SM00671">
    <property type="entry name" value="SEL1"/>
    <property type="match status" value="20"/>
</dbReference>
<dbReference type="InterPro" id="IPR011990">
    <property type="entry name" value="TPR-like_helical_dom_sf"/>
</dbReference>
<proteinExistence type="inferred from homology"/>
<feature type="domain" description="Protein kinase" evidence="2">
    <location>
        <begin position="216"/>
        <end position="503"/>
    </location>
</feature>
<dbReference type="SUPFAM" id="SSF81901">
    <property type="entry name" value="HCP-like"/>
    <property type="match status" value="3"/>
</dbReference>
<dbReference type="InterPro" id="IPR006597">
    <property type="entry name" value="Sel1-like"/>
</dbReference>
<accession>A0ABR2HUW7</accession>
<dbReference type="InterPro" id="IPR000719">
    <property type="entry name" value="Prot_kinase_dom"/>
</dbReference>
<evidence type="ECO:0000313" key="4">
    <source>
        <dbReference type="Proteomes" id="UP001470230"/>
    </source>
</evidence>
<organism evidence="3 4">
    <name type="scientific">Tritrichomonas musculus</name>
    <dbReference type="NCBI Taxonomy" id="1915356"/>
    <lineage>
        <taxon>Eukaryota</taxon>
        <taxon>Metamonada</taxon>
        <taxon>Parabasalia</taxon>
        <taxon>Tritrichomonadida</taxon>
        <taxon>Tritrichomonadidae</taxon>
        <taxon>Tritrichomonas</taxon>
    </lineage>
</organism>
<reference evidence="3 4" key="1">
    <citation type="submission" date="2024-04" db="EMBL/GenBank/DDBJ databases">
        <title>Tritrichomonas musculus Genome.</title>
        <authorList>
            <person name="Alves-Ferreira E."/>
            <person name="Grigg M."/>
            <person name="Lorenzi H."/>
            <person name="Galac M."/>
        </authorList>
    </citation>
    <scope>NUCLEOTIDE SEQUENCE [LARGE SCALE GENOMIC DNA]</scope>
    <source>
        <strain evidence="3 4">EAF2021</strain>
    </source>
</reference>
<dbReference type="Gene3D" id="1.25.40.10">
    <property type="entry name" value="Tetratricopeptide repeat domain"/>
    <property type="match status" value="3"/>
</dbReference>
<sequence>MMMNKSTNIIESFLKLPEFLNISTVKFDKPAFKGFFHNYSFCVITKNTFLKENQKQTINKNIKESKVMIIDEIINQDDERYLILCFEKTIMIVEHSIAIEHILRNNSFSISNLSFCFLKDTKSIFEGKITHVHREIAIDCIFLEEIDSLKEGLWIYTTDKSMSYIWSFLIPSISAYLIKKSYLQRNKNRIEEYILESEKYMNSEIIQEQIIREEEYVELRRVGVGGSFRPFLIYHIKKGELYVIKKPYGSAEQEKLISRESENYRKLRHPFLPRYYGRVKDKNYNVIEFIEGSTLESIKKIELTRNDKIKIIFELMLIFKYFRENELIYRDLKPNNVMIDSNKNIVLIDFDRLIDNTESAHSIDASNDFIAPEVYSANQYSYESDIYSVGKMIEYILNETREFPVLDIIIHKCIIERSVDRPSISDIILIFIGQIQDEIQIERCLCNFKEHFYIFEQINRLSLVYYIKYNTNKTDQYSAHEVNSNDSKKSYYLDINKLNHPFSLSIDQLLSEAQCALGSFYFKRGYVKINYTKAIHYYTLAADQNHPEALYSLGLIYMKRKYATFDINKSIHYLTLAAKQNHPDAQFQLGFIYSKENSSVFDINKSIHYLTLAAKQNHPDAQFYLGFIYSTENSPVFDINKSIHYYTLAANQNHPDAQFYLGLIYSKENSSVFDINKSIHYYTLAANQNYLYAQYNLGIIYSTEEWAVFDINKSIHYFSLAANQNYPIAQFSLGIIYSTEEWAVFDINKSIHYLSLAANQNHLEAQYQLGLFYLSNKYFSKDINKAIRFFSLAANQNHLEAQYDLGIIYSTDVWYLFNIDKSIHYLTLAAKQNHSNAQFRLGFIYSKENSSVFDINKSIHYLTLAAKQNHSNAQFKLGFIYSTENSSVFDINKSIHYFSLAANQKYSNAQFSLGIIYSRKKYGVFDINKSIHYYTLAANQNHSRAQYSLGIIYSIKEFAAFDINKSIHYFSLAANQNHSDAQYRLGFIYSSKEFAVFDINKSIHYFSLAANQNHSDAQYNLGFIYLTEDFPAFDINKSIHYFSLAANQNHSDAQYILGAFYFLGKHVTRDIEKAIYYLTLASNKNHSMAQYLLGCIYYLGKFYQQDIKKGRYYIMLSSMNCFRQANFAHGFLLHEGKCVKRNMIKAIHYYKEASSFNNQYAKNNLGIIYKHGFDQIEGRSSNAIVYFEEAIRQKNDILSMYNLAHIYIFDETIKGDINKSIELLIKSFEFEYSQLLLCLVLIKKCGNNISLINEEIEKFAETNDISRKVIDLIIDYKLFDESMFEIIYEIFHAFDFLYNIELESINSYELRDMNKNKDFSKYPNLKNISNEFYEGFGYDLL</sequence>
<dbReference type="InterPro" id="IPR008271">
    <property type="entry name" value="Ser/Thr_kinase_AS"/>
</dbReference>
<comment type="similarity">
    <text evidence="1">Belongs to the sel-1 family.</text>
</comment>
<dbReference type="SMART" id="SM00220">
    <property type="entry name" value="S_TKc"/>
    <property type="match status" value="1"/>
</dbReference>
<dbReference type="PROSITE" id="PS50011">
    <property type="entry name" value="PROTEIN_KINASE_DOM"/>
    <property type="match status" value="1"/>
</dbReference>
<keyword evidence="4" id="KW-1185">Reference proteome</keyword>